<gene>
    <name evidence="3" type="ORF">OKIOD_LOCUS3767</name>
</gene>
<evidence type="ECO:0000259" key="2">
    <source>
        <dbReference type="PROSITE" id="PS50249"/>
    </source>
</evidence>
<dbReference type="InterPro" id="IPR007716">
    <property type="entry name" value="NPL4_Zn-bd_put"/>
</dbReference>
<dbReference type="PROSITE" id="PS50249">
    <property type="entry name" value="MPN"/>
    <property type="match status" value="1"/>
</dbReference>
<dbReference type="InterPro" id="IPR007717">
    <property type="entry name" value="NPL4_C"/>
</dbReference>
<feature type="domain" description="MPN" evidence="2">
    <location>
        <begin position="201"/>
        <end position="336"/>
    </location>
</feature>
<dbReference type="Pfam" id="PF11543">
    <property type="entry name" value="UN_NPL4"/>
    <property type="match status" value="1"/>
</dbReference>
<dbReference type="EMBL" id="OU015568">
    <property type="protein sequence ID" value="CAG5089416.1"/>
    <property type="molecule type" value="Genomic_DNA"/>
</dbReference>
<accession>A0ABN7S3W7</accession>
<dbReference type="Gene3D" id="3.10.20.90">
    <property type="entry name" value="Phosphatidylinositol 3-kinase Catalytic Subunit, Chain A, domain 1"/>
    <property type="match status" value="1"/>
</dbReference>
<dbReference type="InterPro" id="IPR016563">
    <property type="entry name" value="Npl4"/>
</dbReference>
<dbReference type="InterPro" id="IPR037518">
    <property type="entry name" value="MPN"/>
</dbReference>
<evidence type="ECO:0000313" key="3">
    <source>
        <dbReference type="EMBL" id="CAG5089416.1"/>
    </source>
</evidence>
<dbReference type="CDD" id="cd08061">
    <property type="entry name" value="MPN_NPL4"/>
    <property type="match status" value="1"/>
</dbReference>
<proteinExistence type="inferred from homology"/>
<evidence type="ECO:0000313" key="4">
    <source>
        <dbReference type="Proteomes" id="UP001158576"/>
    </source>
</evidence>
<dbReference type="PANTHER" id="PTHR12710:SF0">
    <property type="entry name" value="NUCLEAR PROTEIN LOCALIZATION PROTEIN 4 HOMOLOG"/>
    <property type="match status" value="1"/>
</dbReference>
<dbReference type="Pfam" id="PF05020">
    <property type="entry name" value="zf-NPL4"/>
    <property type="match status" value="1"/>
</dbReference>
<dbReference type="InterPro" id="IPR024682">
    <property type="entry name" value="Npl4_Ub-like_dom"/>
</dbReference>
<organism evidence="3 4">
    <name type="scientific">Oikopleura dioica</name>
    <name type="common">Tunicate</name>
    <dbReference type="NCBI Taxonomy" id="34765"/>
    <lineage>
        <taxon>Eukaryota</taxon>
        <taxon>Metazoa</taxon>
        <taxon>Chordata</taxon>
        <taxon>Tunicata</taxon>
        <taxon>Appendicularia</taxon>
        <taxon>Copelata</taxon>
        <taxon>Oikopleuridae</taxon>
        <taxon>Oikopleura</taxon>
    </lineage>
</organism>
<dbReference type="Pfam" id="PF05021">
    <property type="entry name" value="NPL4"/>
    <property type="match status" value="1"/>
</dbReference>
<sequence length="542" mass="61755">MIIRVQSPEGMHRVNLGESASISDLYKKTTEVSKIDRAWTLYKDREKKTAIKKTSRTSLGLKHGDIVYLFFNSGLNVTEQESKPEPANATAARKDVPEDPVDVVLWTKKWDHGSKKGMNKVDQLIPDPWDASYLKEKEIKFLSFHSYMRKITSGIDKGKFVNLEKLKTSREIKEGENTRALSEMPTAITLNRQIYRHVDNVCFQNREVMDRFLERWRSTGQQQAGWLFGKYDVHEDVPFGIKCNVFTIYPIPTTHAKNEISLCDDENEKTILEIAKRMGLERVGWIVTDLVPDKDGKVKDVRNKDTHYVTAEECIIAGRLQDSHPNPCRLASCGYYGSKFVTVIVTGKEDGTIDFRGYQVSNQGQSLSVDGTIVPTIDAPEYGYTRESTDDLYCPDILFREKDEYGNDVTKIGRPLPIEYLLTDMGCNFAVKMDYRTTIQDIALYLKHFGKENVHEAVREFSLIIAFACNDTLPLKMRLPMLLEAIREGDDGKLFQFLNTSEWLTAAEIFASSTEDTGPGDDLGMDLDEETRLAIERSLRET</sequence>
<dbReference type="PANTHER" id="PTHR12710">
    <property type="entry name" value="NUCLEAR PROTEIN LOCALIZATION 4"/>
    <property type="match status" value="1"/>
</dbReference>
<comment type="similarity">
    <text evidence="1">Belongs to the NPL4 family.</text>
</comment>
<dbReference type="Proteomes" id="UP001158576">
    <property type="component" value="Chromosome PAR"/>
</dbReference>
<reference evidence="3 4" key="1">
    <citation type="submission" date="2021-04" db="EMBL/GenBank/DDBJ databases">
        <authorList>
            <person name="Bliznina A."/>
        </authorList>
    </citation>
    <scope>NUCLEOTIDE SEQUENCE [LARGE SCALE GENOMIC DNA]</scope>
</reference>
<name>A0ABN7S3W7_OIKDI</name>
<protein>
    <submittedName>
        <fullName evidence="3">Oidioi.mRNA.OKI2018_I69.PAR.g12209.t1.cds</fullName>
    </submittedName>
</protein>
<keyword evidence="4" id="KW-1185">Reference proteome</keyword>
<evidence type="ECO:0000256" key="1">
    <source>
        <dbReference type="ARBA" id="ARBA00011025"/>
    </source>
</evidence>